<protein>
    <submittedName>
        <fullName evidence="1">Uncharacterized protein</fullName>
    </submittedName>
</protein>
<evidence type="ECO:0000313" key="2">
    <source>
        <dbReference type="Proteomes" id="UP000305751"/>
    </source>
</evidence>
<sequence>MEKISVMRLKRVDFSNSEGKEIPDIEIHPNDDIYNKITEVFEHILSLTLKNKNKSVWESISIYLNSLNDIVQGFPGFKKRPINKEFEEVIDEAIDIAKKNEDNNLRINIIKCKYNIYNV</sequence>
<dbReference type="Proteomes" id="UP000305751">
    <property type="component" value="Unassembled WGS sequence"/>
</dbReference>
<dbReference type="AlphaFoldDB" id="A0A4V3RC75"/>
<comment type="caution">
    <text evidence="1">The sequence shown here is derived from an EMBL/GenBank/DDBJ whole genome shotgun (WGS) entry which is preliminary data.</text>
</comment>
<organism evidence="1 2">
    <name type="scientific">Bacteroides acidifaciens</name>
    <dbReference type="NCBI Taxonomy" id="85831"/>
    <lineage>
        <taxon>Bacteria</taxon>
        <taxon>Pseudomonadati</taxon>
        <taxon>Bacteroidota</taxon>
        <taxon>Bacteroidia</taxon>
        <taxon>Bacteroidales</taxon>
        <taxon>Bacteroidaceae</taxon>
        <taxon>Bacteroides</taxon>
    </lineage>
</organism>
<gene>
    <name evidence="1" type="ORF">E5356_03885</name>
</gene>
<reference evidence="1 2" key="1">
    <citation type="submission" date="2019-04" db="EMBL/GenBank/DDBJ databases">
        <title>Microbes associate with the intestines of laboratory mice.</title>
        <authorList>
            <person name="Navarre W."/>
            <person name="Wong E."/>
            <person name="Huang K."/>
            <person name="Tropini C."/>
            <person name="Ng K."/>
            <person name="Yu B."/>
        </authorList>
    </citation>
    <scope>NUCLEOTIDE SEQUENCE [LARGE SCALE GENOMIC DNA]</scope>
    <source>
        <strain evidence="1 2">NM70_E10</strain>
    </source>
</reference>
<dbReference type="RefSeq" id="WP_225483428.1">
    <property type="nucleotide sequence ID" value="NZ_CANDOI010000010.1"/>
</dbReference>
<accession>A0A4V3RC75</accession>
<keyword evidence="2" id="KW-1185">Reference proteome</keyword>
<name>A0A4V3RC75_9BACE</name>
<dbReference type="EMBL" id="SRZA01000006">
    <property type="protein sequence ID" value="TGY07450.1"/>
    <property type="molecule type" value="Genomic_DNA"/>
</dbReference>
<proteinExistence type="predicted"/>
<evidence type="ECO:0000313" key="1">
    <source>
        <dbReference type="EMBL" id="TGY07450.1"/>
    </source>
</evidence>